<evidence type="ECO:0000256" key="7">
    <source>
        <dbReference type="ARBA" id="ARBA00023306"/>
    </source>
</evidence>
<dbReference type="HOGENOM" id="CLU_004446_1_0_1"/>
<keyword evidence="6" id="KW-0226">DNA condensation</keyword>
<dbReference type="Gene3D" id="1.25.10.10">
    <property type="entry name" value="Leucine-rich Repeat Variant"/>
    <property type="match status" value="1"/>
</dbReference>
<dbReference type="InterPro" id="IPR027165">
    <property type="entry name" value="CND3"/>
</dbReference>
<dbReference type="EMBL" id="GL945429">
    <property type="protein sequence ID" value="EGO29928.1"/>
    <property type="molecule type" value="Genomic_DNA"/>
</dbReference>
<comment type="subcellular location">
    <subcellularLocation>
        <location evidence="1">Chromosome</location>
    </subcellularLocation>
</comment>
<keyword evidence="7" id="KW-0131">Cell cycle</keyword>
<dbReference type="PANTHER" id="PTHR14418:SF5">
    <property type="entry name" value="CONDENSIN COMPLEX SUBUNIT 3"/>
    <property type="match status" value="1"/>
</dbReference>
<evidence type="ECO:0000256" key="5">
    <source>
        <dbReference type="ARBA" id="ARBA00022776"/>
    </source>
</evidence>
<dbReference type="PANTHER" id="PTHR14418">
    <property type="entry name" value="CONDENSIN COMPLEX SUBUNIT 3-RELATED"/>
    <property type="match status" value="1"/>
</dbReference>
<dbReference type="InterPro" id="IPR016024">
    <property type="entry name" value="ARM-type_fold"/>
</dbReference>
<dbReference type="GO" id="GO:0000793">
    <property type="term" value="C:condensed chromosome"/>
    <property type="evidence" value="ECO:0007669"/>
    <property type="project" value="TreeGrafter"/>
</dbReference>
<feature type="region of interest" description="Disordered" evidence="8">
    <location>
        <begin position="949"/>
        <end position="974"/>
    </location>
</feature>
<dbReference type="SUPFAM" id="SSF48371">
    <property type="entry name" value="ARM repeat"/>
    <property type="match status" value="1"/>
</dbReference>
<feature type="region of interest" description="Disordered" evidence="8">
    <location>
        <begin position="108"/>
        <end position="127"/>
    </location>
</feature>
<evidence type="ECO:0000256" key="2">
    <source>
        <dbReference type="ARBA" id="ARBA00006533"/>
    </source>
</evidence>
<dbReference type="Pfam" id="PF12719">
    <property type="entry name" value="Cnd3"/>
    <property type="match status" value="1"/>
</dbReference>
<dbReference type="GO" id="GO:0007076">
    <property type="term" value="P:mitotic chromosome condensation"/>
    <property type="evidence" value="ECO:0007669"/>
    <property type="project" value="InterPro"/>
</dbReference>
<feature type="domain" description="Nuclear condensin complex subunit 3 C-terminal" evidence="9">
    <location>
        <begin position="591"/>
        <end position="868"/>
    </location>
</feature>
<dbReference type="GeneID" id="18809701"/>
<protein>
    <recommendedName>
        <fullName evidence="9">Nuclear condensin complex subunit 3 C-terminal domain-containing protein</fullName>
    </recommendedName>
</protein>
<dbReference type="GO" id="GO:0000796">
    <property type="term" value="C:condensin complex"/>
    <property type="evidence" value="ECO:0007669"/>
    <property type="project" value="InterPro"/>
</dbReference>
<organism>
    <name type="scientific">Serpula lacrymans var. lacrymans (strain S7.9)</name>
    <name type="common">Dry rot fungus</name>
    <dbReference type="NCBI Taxonomy" id="578457"/>
    <lineage>
        <taxon>Eukaryota</taxon>
        <taxon>Fungi</taxon>
        <taxon>Dikarya</taxon>
        <taxon>Basidiomycota</taxon>
        <taxon>Agaricomycotina</taxon>
        <taxon>Agaricomycetes</taxon>
        <taxon>Agaricomycetidae</taxon>
        <taxon>Boletales</taxon>
        <taxon>Coniophorineae</taxon>
        <taxon>Serpulaceae</taxon>
        <taxon>Serpula</taxon>
    </lineage>
</organism>
<keyword evidence="3" id="KW-0158">Chromosome</keyword>
<dbReference type="OrthoDB" id="27187at2759"/>
<dbReference type="Proteomes" id="UP000008064">
    <property type="component" value="Unassembled WGS sequence"/>
</dbReference>
<evidence type="ECO:0000256" key="3">
    <source>
        <dbReference type="ARBA" id="ARBA00022454"/>
    </source>
</evidence>
<dbReference type="KEGG" id="sla:SERLADRAFT_359710"/>
<dbReference type="AlphaFoldDB" id="F8NHC5"/>
<evidence type="ECO:0000256" key="8">
    <source>
        <dbReference type="SAM" id="MobiDB-lite"/>
    </source>
</evidence>
<name>F8NHC5_SERL9</name>
<evidence type="ECO:0000256" key="6">
    <source>
        <dbReference type="ARBA" id="ARBA00023067"/>
    </source>
</evidence>
<evidence type="ECO:0000256" key="1">
    <source>
        <dbReference type="ARBA" id="ARBA00004286"/>
    </source>
</evidence>
<dbReference type="InterPro" id="IPR025977">
    <property type="entry name" value="Cnd3_C"/>
</dbReference>
<evidence type="ECO:0000313" key="10">
    <source>
        <dbReference type="EMBL" id="EGO29928.1"/>
    </source>
</evidence>
<keyword evidence="4" id="KW-0132">Cell division</keyword>
<keyword evidence="5" id="KW-0498">Mitosis</keyword>
<comment type="similarity">
    <text evidence="2">Belongs to the CND3 (condensin subunit 3) family.</text>
</comment>
<proteinExistence type="inferred from homology"/>
<dbReference type="GO" id="GO:0051301">
    <property type="term" value="P:cell division"/>
    <property type="evidence" value="ECO:0007669"/>
    <property type="project" value="UniProtKB-KW"/>
</dbReference>
<dbReference type="InterPro" id="IPR011989">
    <property type="entry name" value="ARM-like"/>
</dbReference>
<gene>
    <name evidence="10" type="ORF">SERLADRAFT_359710</name>
</gene>
<reference evidence="10" key="1">
    <citation type="submission" date="2011-04" db="EMBL/GenBank/DDBJ databases">
        <title>Evolution of plant cell wall degrading machinery underlies the functional diversity of forest fungi.</title>
        <authorList>
            <consortium name="US DOE Joint Genome Institute (JGI-PGF)"/>
            <person name="Eastwood D.C."/>
            <person name="Floudas D."/>
            <person name="Binder M."/>
            <person name="Majcherczyk A."/>
            <person name="Schneider P."/>
            <person name="Aerts A."/>
            <person name="Asiegbu F.O."/>
            <person name="Baker S.E."/>
            <person name="Barry K."/>
            <person name="Bendiksby M."/>
            <person name="Blumentritt M."/>
            <person name="Coutinho P.M."/>
            <person name="Cullen D."/>
            <person name="Cullen D."/>
            <person name="Gathman A."/>
            <person name="Goodell B."/>
            <person name="Henrissat B."/>
            <person name="Ihrmark K."/>
            <person name="Kauserud H."/>
            <person name="Kohler A."/>
            <person name="LaButti K."/>
            <person name="Lapidus A."/>
            <person name="Lavin J.L."/>
            <person name="Lee Y.-H."/>
            <person name="Lindquist E."/>
            <person name="Lilly W."/>
            <person name="Lucas S."/>
            <person name="Morin E."/>
            <person name="Murat C."/>
            <person name="Oguiza J.A."/>
            <person name="Park J."/>
            <person name="Pisabarro A.G."/>
            <person name="Riley R."/>
            <person name="Rosling A."/>
            <person name="Salamov A."/>
            <person name="Schmidt O."/>
            <person name="Schmutz J."/>
            <person name="Skrede I."/>
            <person name="Stenlid J."/>
            <person name="Wiebenga A."/>
            <person name="Xie X."/>
            <person name="Kues U."/>
            <person name="Hibbett D.S."/>
            <person name="Hoffmeister D."/>
            <person name="Hogberg N."/>
            <person name="Martin F."/>
            <person name="Grigoriev I.V."/>
            <person name="Watkinson S.C."/>
        </authorList>
    </citation>
    <scope>NUCLEOTIDE SEQUENCE</scope>
    <source>
        <strain evidence="10">S7.9</strain>
    </source>
</reference>
<evidence type="ECO:0000259" key="9">
    <source>
        <dbReference type="Pfam" id="PF12719"/>
    </source>
</evidence>
<evidence type="ECO:0000256" key="4">
    <source>
        <dbReference type="ARBA" id="ARBA00022618"/>
    </source>
</evidence>
<dbReference type="RefSeq" id="XP_007314170.1">
    <property type="nucleotide sequence ID" value="XM_007314108.1"/>
</dbReference>
<accession>F8NHC5</accession>
<sequence length="974" mass="109328">MPPSHFLDSLLDSTGAIFDQAQISTANHRKNCVALHKLFVKAANLTQTSKNGAIMLAGEKAFGDVFVDMTSRIVVVKKGPPVVDRIVKFIGAFVKFVNEKGLSLSMEHVAHPSDPSTSSITDDEDDDTPASRFVARLLKWLSQGFAAKNKVVRFRTVSIVSEMIFSLGAIDEDAYTVLRDELMERTLDKESLVRAHAVVALSKLIGTEDIDDLEPGEKSIMQAVLECLCLDSAAEVRRAALINVPVSPLTLPAILTRTRDTDPIMRKLVYASVLMKKVEHPRQLTIADREQVVRDGLGDREDAVRIAAGKVLGVWFDMVQVDGDNGTEKPSDSMTQGLVRFLEIFDVIGPGEQIATDALLSVFMTRMDVLDSMCFTKEFWDNLSPESALLARTFIEHCVSADGQGRLDASALPEVTAFAFLVQEAFNQLLGVIEEDEEARLLGNEEDMDEENQDRREEQRTQREFILSELLKSAVHLDYTDEVGRRKLLVVIRELLAHAYLPEILIERCLDVLKVIVHGERELIRLSVEAILDLRDEVEKQAAGDSQLINDESELDLTQMTINRERSMRRTKEARDMTPEEKIQADAVDVRCLSICIATLERVNCSFEDNSVLEGILADLIIPAVKRKESLLREKGLISLGLCCLIAKNMALSSFQLFLSQVQGAPEGLKLKVLQVVFDLLMVYDKEFFGRSEDVAERILTFLLQTLEYEESVAVQAVISMGISKLLLCGVVTDTRVLTSLVLAYVSPATAENLELRQCLSYFFPVYCYSYPLHQSRMQSIFITAYDLITRVFEDLEDDQEMISPYQFGLLFIDWTNPQKAAKMEDTNVVSRDVHVDLAIDILKALYDSDRSDEDQKTLSQLLGHLYVPDDLETSSMLKLDILVSHLQEQCPLENSAIAKLFERFKIRFMKQFSGRLGKIHRQEYICTDDFVQLYEYIGVGIPKYEDPPVSDAEVAGESDVEPPPVEAPPERGR</sequence>